<protein>
    <submittedName>
        <fullName evidence="2 4">Uncharacterized protein</fullName>
    </submittedName>
</protein>
<keyword evidence="3" id="KW-1185">Reference proteome</keyword>
<reference evidence="2 3" key="2">
    <citation type="submission" date="2018-08" db="EMBL/GenBank/DDBJ databases">
        <authorList>
            <person name="Laetsch R D."/>
            <person name="Stevens L."/>
            <person name="Kumar S."/>
            <person name="Blaxter L. M."/>
        </authorList>
    </citation>
    <scope>NUCLEOTIDE SEQUENCE [LARGE SCALE GENOMIC DNA]</scope>
</reference>
<dbReference type="WBParaSite" id="nOo.2.0.1.t10947-RA">
    <property type="protein sequence ID" value="nOo.2.0.1.t10947-RA"/>
    <property type="gene ID" value="nOo.2.0.1.g10947"/>
</dbReference>
<dbReference type="OrthoDB" id="5853010at2759"/>
<evidence type="ECO:0000313" key="2">
    <source>
        <dbReference type="EMBL" id="VDM94674.1"/>
    </source>
</evidence>
<dbReference type="Proteomes" id="UP000271087">
    <property type="component" value="Unassembled WGS sequence"/>
</dbReference>
<name>A0A182ES29_ONCOC</name>
<dbReference type="STRING" id="42157.A0A182ES29"/>
<feature type="region of interest" description="Disordered" evidence="1">
    <location>
        <begin position="1"/>
        <end position="20"/>
    </location>
</feature>
<reference evidence="4" key="1">
    <citation type="submission" date="2016-06" db="UniProtKB">
        <authorList>
            <consortium name="WormBaseParasite"/>
        </authorList>
    </citation>
    <scope>IDENTIFICATION</scope>
</reference>
<dbReference type="AlphaFoldDB" id="A0A182ES29"/>
<evidence type="ECO:0000313" key="3">
    <source>
        <dbReference type="Proteomes" id="UP000271087"/>
    </source>
</evidence>
<accession>A0A182ES29</accession>
<evidence type="ECO:0000256" key="1">
    <source>
        <dbReference type="SAM" id="MobiDB-lite"/>
    </source>
</evidence>
<sequence length="57" mass="5858">MESGKCTNTLNGCTRKSPDNNNLLNDVAVTGGAQSALSLSLQRTDSVLSSESVASSQ</sequence>
<dbReference type="EMBL" id="UYRW01006939">
    <property type="protein sequence ID" value="VDM94674.1"/>
    <property type="molecule type" value="Genomic_DNA"/>
</dbReference>
<gene>
    <name evidence="2" type="ORF">NOO_LOCUS10947</name>
</gene>
<evidence type="ECO:0000313" key="4">
    <source>
        <dbReference type="WBParaSite" id="nOo.2.0.1.t10947-RA"/>
    </source>
</evidence>
<organism evidence="4">
    <name type="scientific">Onchocerca ochengi</name>
    <name type="common">Filarial nematode worm</name>
    <dbReference type="NCBI Taxonomy" id="42157"/>
    <lineage>
        <taxon>Eukaryota</taxon>
        <taxon>Metazoa</taxon>
        <taxon>Ecdysozoa</taxon>
        <taxon>Nematoda</taxon>
        <taxon>Chromadorea</taxon>
        <taxon>Rhabditida</taxon>
        <taxon>Spirurina</taxon>
        <taxon>Spiruromorpha</taxon>
        <taxon>Filarioidea</taxon>
        <taxon>Onchocercidae</taxon>
        <taxon>Onchocerca</taxon>
    </lineage>
</organism>
<proteinExistence type="predicted"/>